<protein>
    <submittedName>
        <fullName evidence="2">Uncharacterized protein</fullName>
    </submittedName>
</protein>
<dbReference type="RefSeq" id="WP_015158605.1">
    <property type="nucleotide sequence ID" value="NC_019697.1"/>
</dbReference>
<dbReference type="Proteomes" id="UP000010366">
    <property type="component" value="Chromosome"/>
</dbReference>
<gene>
    <name evidence="2" type="ORF">Cha6605_1202</name>
</gene>
<dbReference type="eggNOG" id="ENOG5033B3V">
    <property type="taxonomic scope" value="Bacteria"/>
</dbReference>
<evidence type="ECO:0000313" key="2">
    <source>
        <dbReference type="EMBL" id="AFY92419.1"/>
    </source>
</evidence>
<dbReference type="EMBL" id="CP003600">
    <property type="protein sequence ID" value="AFY92419.1"/>
    <property type="molecule type" value="Genomic_DNA"/>
</dbReference>
<evidence type="ECO:0000256" key="1">
    <source>
        <dbReference type="SAM" id="Phobius"/>
    </source>
</evidence>
<dbReference type="HOGENOM" id="CLU_1999824_0_0_3"/>
<organism evidence="2 3">
    <name type="scientific">Chamaesiphon minutus (strain ATCC 27169 / PCC 6605)</name>
    <dbReference type="NCBI Taxonomy" id="1173020"/>
    <lineage>
        <taxon>Bacteria</taxon>
        <taxon>Bacillati</taxon>
        <taxon>Cyanobacteriota</taxon>
        <taxon>Cyanophyceae</taxon>
        <taxon>Gomontiellales</taxon>
        <taxon>Chamaesiphonaceae</taxon>
        <taxon>Chamaesiphon</taxon>
    </lineage>
</organism>
<accession>K9UDZ0</accession>
<name>K9UDZ0_CHAP6</name>
<keyword evidence="1" id="KW-0812">Transmembrane</keyword>
<sequence length="124" mass="14043">MREKSIVIQSANSAHYSHRESDRISGLDLALVAAIGISTSIAIAVLIYAYRSKRQQDSFPPKQSQAICDRCKYFNDNHFLQCALHPATVLTEESADCLDYRLKIKAKRLGKLQRVLLSIQKVFF</sequence>
<keyword evidence="1" id="KW-1133">Transmembrane helix</keyword>
<feature type="transmembrane region" description="Helical" evidence="1">
    <location>
        <begin position="29"/>
        <end position="50"/>
    </location>
</feature>
<keyword evidence="3" id="KW-1185">Reference proteome</keyword>
<dbReference type="KEGG" id="cmp:Cha6605_1202"/>
<proteinExistence type="predicted"/>
<dbReference type="OrthoDB" id="530924at2"/>
<evidence type="ECO:0000313" key="3">
    <source>
        <dbReference type="Proteomes" id="UP000010366"/>
    </source>
</evidence>
<dbReference type="AlphaFoldDB" id="K9UDZ0"/>
<keyword evidence="1" id="KW-0472">Membrane</keyword>
<reference evidence="2 3" key="1">
    <citation type="submission" date="2012-05" db="EMBL/GenBank/DDBJ databases">
        <title>Finished chromosome of genome of Chamaesiphon sp. PCC 6605.</title>
        <authorList>
            <consortium name="US DOE Joint Genome Institute"/>
            <person name="Gugger M."/>
            <person name="Coursin T."/>
            <person name="Rippka R."/>
            <person name="Tandeau De Marsac N."/>
            <person name="Huntemann M."/>
            <person name="Wei C.-L."/>
            <person name="Han J."/>
            <person name="Detter J.C."/>
            <person name="Han C."/>
            <person name="Tapia R."/>
            <person name="Chen A."/>
            <person name="Kyrpides N."/>
            <person name="Mavromatis K."/>
            <person name="Markowitz V."/>
            <person name="Szeto E."/>
            <person name="Ivanova N."/>
            <person name="Pagani I."/>
            <person name="Pati A."/>
            <person name="Goodwin L."/>
            <person name="Nordberg H.P."/>
            <person name="Cantor M.N."/>
            <person name="Hua S.X."/>
            <person name="Woyke T."/>
            <person name="Kerfeld C.A."/>
        </authorList>
    </citation>
    <scope>NUCLEOTIDE SEQUENCE [LARGE SCALE GENOMIC DNA]</scope>
    <source>
        <strain evidence="3">ATCC 27169 / PCC 6605</strain>
    </source>
</reference>